<feature type="compositionally biased region" description="Polar residues" evidence="1">
    <location>
        <begin position="835"/>
        <end position="844"/>
    </location>
</feature>
<feature type="compositionally biased region" description="Low complexity" evidence="1">
    <location>
        <begin position="463"/>
        <end position="472"/>
    </location>
</feature>
<keyword evidence="3" id="KW-1185">Reference proteome</keyword>
<dbReference type="AlphaFoldDB" id="A0A1R0H8R1"/>
<feature type="compositionally biased region" description="Low complexity" evidence="1">
    <location>
        <begin position="794"/>
        <end position="805"/>
    </location>
</feature>
<feature type="region of interest" description="Disordered" evidence="1">
    <location>
        <begin position="396"/>
        <end position="472"/>
    </location>
</feature>
<feature type="compositionally biased region" description="Polar residues" evidence="1">
    <location>
        <begin position="953"/>
        <end position="970"/>
    </location>
</feature>
<name>A0A1R0H8R1_9FUNG</name>
<dbReference type="OrthoDB" id="5585618at2759"/>
<feature type="compositionally biased region" description="Polar residues" evidence="1">
    <location>
        <begin position="317"/>
        <end position="378"/>
    </location>
</feature>
<evidence type="ECO:0000313" key="3">
    <source>
        <dbReference type="Proteomes" id="UP000187455"/>
    </source>
</evidence>
<sequence>MNPMMQAMNAGQLNNYIMQQKLNLQNKVASGADFEALKVQSLPQTTNFLNDPMSSNIISNPEISNPNLFSTPSELKNTLASPTSSAGFVQRNPQQILGHNQTPNAQYLQSMEQLKRLQALASQGNPSQQQLIKLQQLRIIKQMQNQKNEQFPPQQKDPNSSINPFQFNAMNVANRGGNLTEFPKNSPNPNIPVLNPSNSKSSTPNVGKLAEQPVSTPAVPPDFPTSGASNSISPTASQKGKKKSEMIAIPPTRVFSVNINNHKVELTMQQVFSMRSAAQQKDDQKTIDLVNNIAKDFIFQVQAILKSELESSSLKSPGQTSTSSIKPPFVASSNDSGKKTFNQNSFNDLNQNSGQSSSLDPNYNQNFSGPSPKVSQISGEVIPPNVQHSLGLLNGMQSISTQPNPSVSTPSGIDKDSTRLGSSKIPHDSKIEPTSNVKNVRTGPLNFSDSGNMSSNSVTKMESNSSSDSVALSSVNNSNQTLNININRKGVSANEASLIIKDIEQRIMKLHTKKTPIQNISEEDKSRIRLIVPMLARMFYQVEKVLPIVYMSSQNEDTIAQVLSMKVLFEDQVSASKRSIEARQQLEKLKQIDFSSITDSSTSNRFKLAAQKAILDMKNEFLLDWNELDSMRTKLIYLINDVKANINSRPQVNESEATLQQGQTKMEVSNLNAADNSNNTITISESPKIESNIQLISVDSNLSNSSQLGKKQSQQHIELDKNTDLNNDVQVLDEKSEDPTKPSKKRNLSSVSVKKNSNYSSESSDDDIPLIKKQALLTKGSAPSSNTNTNQLVSASASSLNNKLSPGNTPIESPLPHEEQKLGSNAIVDEENKQQKLSKVQIEQQAKKLSLKNNKKSESAPNKGSKNKSITLIAPGSIVETEKMISTESNSPSGSALGTPKISKRKTGNQSATTPLLSQNSNNKNTSNKLAQKSNTPLAKFYGIYNKSASVYTSSPGKSLNTPTISSPHVQTKPEVQKEPPRFNEPNFDIYWNENKTKDPMLYLERVQDKFKSAVPDEGLNYKFESLFGDEDFSKKAMGPDWGSSDFSFGSSLFSIPF</sequence>
<evidence type="ECO:0000313" key="2">
    <source>
        <dbReference type="EMBL" id="OLY85478.1"/>
    </source>
</evidence>
<feature type="compositionally biased region" description="Polar residues" evidence="1">
    <location>
        <begin position="195"/>
        <end position="205"/>
    </location>
</feature>
<feature type="compositionally biased region" description="Polar residues" evidence="1">
    <location>
        <begin position="703"/>
        <end position="716"/>
    </location>
</feature>
<dbReference type="InterPro" id="IPR008626">
    <property type="entry name" value="Mediator_Med15_fun"/>
</dbReference>
<proteinExistence type="predicted"/>
<accession>A0A1R0H8R1</accession>
<feature type="compositionally biased region" description="Polar residues" evidence="1">
    <location>
        <begin position="226"/>
        <end position="238"/>
    </location>
</feature>
<feature type="region of interest" description="Disordered" evidence="1">
    <location>
        <begin position="311"/>
        <end position="379"/>
    </location>
</feature>
<dbReference type="Pfam" id="PF05397">
    <property type="entry name" value="Med15_fungi"/>
    <property type="match status" value="1"/>
</dbReference>
<feature type="compositionally biased region" description="Low complexity" evidence="1">
    <location>
        <begin position="748"/>
        <end position="762"/>
    </location>
</feature>
<evidence type="ECO:0000256" key="1">
    <source>
        <dbReference type="SAM" id="MobiDB-lite"/>
    </source>
</evidence>
<dbReference type="EMBL" id="LSSL01000099">
    <property type="protein sequence ID" value="OLY85478.1"/>
    <property type="molecule type" value="Genomic_DNA"/>
</dbReference>
<organism evidence="2 3">
    <name type="scientific">Smittium mucronatum</name>
    <dbReference type="NCBI Taxonomy" id="133383"/>
    <lineage>
        <taxon>Eukaryota</taxon>
        <taxon>Fungi</taxon>
        <taxon>Fungi incertae sedis</taxon>
        <taxon>Zoopagomycota</taxon>
        <taxon>Kickxellomycotina</taxon>
        <taxon>Harpellomycetes</taxon>
        <taxon>Harpellales</taxon>
        <taxon>Legeriomycetaceae</taxon>
        <taxon>Smittium</taxon>
    </lineage>
</organism>
<dbReference type="GO" id="GO:0003712">
    <property type="term" value="F:transcription coregulator activity"/>
    <property type="evidence" value="ECO:0007669"/>
    <property type="project" value="InterPro"/>
</dbReference>
<feature type="compositionally biased region" description="Polar residues" evidence="1">
    <location>
        <begin position="859"/>
        <end position="870"/>
    </location>
</feature>
<gene>
    <name evidence="2" type="ORF">AYI68_g329</name>
</gene>
<feature type="region of interest" description="Disordered" evidence="1">
    <location>
        <begin position="953"/>
        <end position="990"/>
    </location>
</feature>
<dbReference type="Proteomes" id="UP000187455">
    <property type="component" value="Unassembled WGS sequence"/>
</dbReference>
<dbReference type="GO" id="GO:0016592">
    <property type="term" value="C:mediator complex"/>
    <property type="evidence" value="ECO:0007669"/>
    <property type="project" value="InterPro"/>
</dbReference>
<feature type="compositionally biased region" description="Polar residues" evidence="1">
    <location>
        <begin position="432"/>
        <end position="462"/>
    </location>
</feature>
<dbReference type="GO" id="GO:0006357">
    <property type="term" value="P:regulation of transcription by RNA polymerase II"/>
    <property type="evidence" value="ECO:0007669"/>
    <property type="project" value="InterPro"/>
</dbReference>
<feature type="compositionally biased region" description="Polar residues" evidence="1">
    <location>
        <begin position="145"/>
        <end position="171"/>
    </location>
</feature>
<feature type="region of interest" description="Disordered" evidence="1">
    <location>
        <begin position="833"/>
        <end position="933"/>
    </location>
</feature>
<protein>
    <submittedName>
        <fullName evidence="2">Uncharacterized protein</fullName>
    </submittedName>
</protein>
<feature type="compositionally biased region" description="Polar residues" evidence="1">
    <location>
        <begin position="886"/>
        <end position="896"/>
    </location>
</feature>
<dbReference type="STRING" id="133383.A0A1R0H8R1"/>
<feature type="region of interest" description="Disordered" evidence="1">
    <location>
        <begin position="703"/>
        <end position="766"/>
    </location>
</feature>
<feature type="compositionally biased region" description="Basic and acidic residues" evidence="1">
    <location>
        <begin position="732"/>
        <end position="741"/>
    </location>
</feature>
<reference evidence="2 3" key="1">
    <citation type="journal article" date="2016" name="Mol. Biol. Evol.">
        <title>Genome-Wide Survey of Gut Fungi (Harpellales) Reveals the First Horizontally Transferred Ubiquitin Gene from a Mosquito Host.</title>
        <authorList>
            <person name="Wang Y."/>
            <person name="White M.M."/>
            <person name="Kvist S."/>
            <person name="Moncalvo J.M."/>
        </authorList>
    </citation>
    <scope>NUCLEOTIDE SEQUENCE [LARGE SCALE GENOMIC DNA]</scope>
    <source>
        <strain evidence="2 3">ALG-7-W6</strain>
    </source>
</reference>
<feature type="compositionally biased region" description="Low complexity" evidence="1">
    <location>
        <begin position="916"/>
        <end position="930"/>
    </location>
</feature>
<feature type="region of interest" description="Disordered" evidence="1">
    <location>
        <begin position="779"/>
        <end position="817"/>
    </location>
</feature>
<comment type="caution">
    <text evidence="2">The sequence shown here is derived from an EMBL/GenBank/DDBJ whole genome shotgun (WGS) entry which is preliminary data.</text>
</comment>
<feature type="compositionally biased region" description="Polar residues" evidence="1">
    <location>
        <begin position="781"/>
        <end position="793"/>
    </location>
</feature>
<feature type="compositionally biased region" description="Polar residues" evidence="1">
    <location>
        <begin position="396"/>
        <end position="411"/>
    </location>
</feature>
<feature type="region of interest" description="Disordered" evidence="1">
    <location>
        <begin position="145"/>
        <end position="244"/>
    </location>
</feature>